<dbReference type="PROSITE" id="PS00136">
    <property type="entry name" value="SUBTILASE_ASP"/>
    <property type="match status" value="1"/>
</dbReference>
<evidence type="ECO:0000259" key="8">
    <source>
        <dbReference type="Pfam" id="PF00082"/>
    </source>
</evidence>
<keyword evidence="4 6" id="KW-0720">Serine protease</keyword>
<proteinExistence type="inferred from homology"/>
<keyword evidence="2 6" id="KW-0645">Protease</keyword>
<dbReference type="InterPro" id="IPR000209">
    <property type="entry name" value="Peptidase_S8/S53_dom"/>
</dbReference>
<accession>A0A0S8JK71</accession>
<evidence type="ECO:0000256" key="7">
    <source>
        <dbReference type="RuleBase" id="RU003355"/>
    </source>
</evidence>
<evidence type="ECO:0000256" key="1">
    <source>
        <dbReference type="ARBA" id="ARBA00011073"/>
    </source>
</evidence>
<dbReference type="InterPro" id="IPR023828">
    <property type="entry name" value="Peptidase_S8_Ser-AS"/>
</dbReference>
<dbReference type="PATRIC" id="fig|1703773.3.peg.1404"/>
<dbReference type="AlphaFoldDB" id="A0A0S8JK71"/>
<comment type="caution">
    <text evidence="9">The sequence shown here is derived from an EMBL/GenBank/DDBJ whole genome shotgun (WGS) entry which is preliminary data.</text>
</comment>
<dbReference type="GO" id="GO:0006508">
    <property type="term" value="P:proteolysis"/>
    <property type="evidence" value="ECO:0007669"/>
    <property type="project" value="UniProtKB-KW"/>
</dbReference>
<dbReference type="PANTHER" id="PTHR43806">
    <property type="entry name" value="PEPTIDASE S8"/>
    <property type="match status" value="1"/>
</dbReference>
<evidence type="ECO:0000256" key="5">
    <source>
        <dbReference type="PIRSR" id="PIRSR615500-1"/>
    </source>
</evidence>
<organism evidence="9 10">
    <name type="scientific">candidate division TA06 bacterium SM1_40</name>
    <dbReference type="NCBI Taxonomy" id="1703773"/>
    <lineage>
        <taxon>Bacteria</taxon>
        <taxon>Bacteria division TA06</taxon>
    </lineage>
</organism>
<feature type="active site" description="Charge relay system" evidence="5 6">
    <location>
        <position position="258"/>
    </location>
</feature>
<dbReference type="InterPro" id="IPR023827">
    <property type="entry name" value="Peptidase_S8_Asp-AS"/>
</dbReference>
<feature type="active site" description="Charge relay system" evidence="5 6">
    <location>
        <position position="460"/>
    </location>
</feature>
<dbReference type="InterPro" id="IPR036852">
    <property type="entry name" value="Peptidase_S8/S53_dom_sf"/>
</dbReference>
<dbReference type="Proteomes" id="UP000051035">
    <property type="component" value="Unassembled WGS sequence"/>
</dbReference>
<comment type="similarity">
    <text evidence="1 6 7">Belongs to the peptidase S8 family.</text>
</comment>
<dbReference type="SUPFAM" id="SSF52743">
    <property type="entry name" value="Subtilisin-like"/>
    <property type="match status" value="1"/>
</dbReference>
<dbReference type="InterPro" id="IPR022398">
    <property type="entry name" value="Peptidase_S8_His-AS"/>
</dbReference>
<dbReference type="PROSITE" id="PS00137">
    <property type="entry name" value="SUBTILASE_HIS"/>
    <property type="match status" value="1"/>
</dbReference>
<dbReference type="PRINTS" id="PR00723">
    <property type="entry name" value="SUBTILISIN"/>
</dbReference>
<dbReference type="PANTHER" id="PTHR43806:SF11">
    <property type="entry name" value="CEREVISIN-RELATED"/>
    <property type="match status" value="1"/>
</dbReference>
<dbReference type="Pfam" id="PF00082">
    <property type="entry name" value="Peptidase_S8"/>
    <property type="match status" value="1"/>
</dbReference>
<reference evidence="9 10" key="1">
    <citation type="journal article" date="2015" name="Microbiome">
        <title>Genomic resolution of linkages in carbon, nitrogen, and sulfur cycling among widespread estuary sediment bacteria.</title>
        <authorList>
            <person name="Baker B.J."/>
            <person name="Lazar C.S."/>
            <person name="Teske A.P."/>
            <person name="Dick G.J."/>
        </authorList>
    </citation>
    <scope>NUCLEOTIDE SEQUENCE [LARGE SCALE GENOMIC DNA]</scope>
    <source>
        <strain evidence="9">SM1_40</strain>
    </source>
</reference>
<dbReference type="PROSITE" id="PS51892">
    <property type="entry name" value="SUBTILASE"/>
    <property type="match status" value="1"/>
</dbReference>
<gene>
    <name evidence="9" type="ORF">AMJ71_04310</name>
</gene>
<evidence type="ECO:0000256" key="2">
    <source>
        <dbReference type="ARBA" id="ARBA00022670"/>
    </source>
</evidence>
<dbReference type="PROSITE" id="PS00138">
    <property type="entry name" value="SUBTILASE_SER"/>
    <property type="match status" value="1"/>
</dbReference>
<dbReference type="InterPro" id="IPR015500">
    <property type="entry name" value="Peptidase_S8_subtilisin-rel"/>
</dbReference>
<evidence type="ECO:0000256" key="3">
    <source>
        <dbReference type="ARBA" id="ARBA00022801"/>
    </source>
</evidence>
<evidence type="ECO:0000256" key="4">
    <source>
        <dbReference type="ARBA" id="ARBA00022825"/>
    </source>
</evidence>
<evidence type="ECO:0000313" key="10">
    <source>
        <dbReference type="Proteomes" id="UP000051035"/>
    </source>
</evidence>
<name>A0A0S8JK71_UNCT6</name>
<evidence type="ECO:0000313" key="9">
    <source>
        <dbReference type="EMBL" id="KPL10119.1"/>
    </source>
</evidence>
<dbReference type="InterPro" id="IPR050131">
    <property type="entry name" value="Peptidase_S8_subtilisin-like"/>
</dbReference>
<evidence type="ECO:0000256" key="6">
    <source>
        <dbReference type="PROSITE-ProRule" id="PRU01240"/>
    </source>
</evidence>
<dbReference type="Gene3D" id="3.40.50.200">
    <property type="entry name" value="Peptidase S8/S53 domain"/>
    <property type="match status" value="1"/>
</dbReference>
<feature type="domain" description="Peptidase S8/S53" evidence="8">
    <location>
        <begin position="194"/>
        <end position="508"/>
    </location>
</feature>
<protein>
    <recommendedName>
        <fullName evidence="8">Peptidase S8/S53 domain-containing protein</fullName>
    </recommendedName>
</protein>
<dbReference type="EMBL" id="LJVA01000037">
    <property type="protein sequence ID" value="KPL10119.1"/>
    <property type="molecule type" value="Genomic_DNA"/>
</dbReference>
<feature type="active site" description="Charge relay system" evidence="5 6">
    <location>
        <position position="203"/>
    </location>
</feature>
<dbReference type="GO" id="GO:0004252">
    <property type="term" value="F:serine-type endopeptidase activity"/>
    <property type="evidence" value="ECO:0007669"/>
    <property type="project" value="UniProtKB-UniRule"/>
</dbReference>
<keyword evidence="3 6" id="KW-0378">Hydrolase</keyword>
<sequence length="633" mass="68173">MRAGKCWKPAVVLPLCVAVLVGVATWARAGTIDARLEERLRSVSEGELISVSVMMGERLDYVYLRSIAAGLPKEEARRVVRDDAVAVTSESQEGVRSLIEKAIVEGRASEPRYLHAVNAVRLLASPSLIGEIAGLPEVRTVIYNERAFALVGLESGPEMAQRPPTFRPQAARGDTAWGVLWIGADEVWQLGFRGHGALVAIIDTGIWYYHTDLSGNMWTNPGEIPNNFIDDDNNGYVDDYYGFNFDNHTSDPIDAMGHGTHVAGTVAGDGTAGTLTGVAPEANLMAIRVLDAWGGGEEANVWEAIEYSVDMGADILQGSIGWIHLWHYPTRGPWRDACNYAHAAGVVMSFAAGNERGWYSPPDDIRTPGDVPPPWLHPDQTLTGGLSSMMTVGATGYHNDNYASFSSNGPSSWETIAPWFDYPYSPEMGLIDPDICAPGEHVNSTVMGGGYSGDTWDGTSMATPHNSGLIALMLSKNSTLTPAQIDEIIETTALERGAPGKDNDYGAGRIRAVEAVDATPFPIPPDVTVSLVPSTASVPQGGSFQIEVTFENQTASVQTPDVWSLARRGSTWYGPLVGPVTITLAPYQVRVRTVTQHVPVGASIDTYRYYGRVGSYPGPAMDEDSFEIEVTAP</sequence>